<dbReference type="GO" id="GO:0045893">
    <property type="term" value="P:positive regulation of DNA-templated transcription"/>
    <property type="evidence" value="ECO:0007669"/>
    <property type="project" value="TreeGrafter"/>
</dbReference>
<dbReference type="GO" id="GO:0016514">
    <property type="term" value="C:SWI/SNF complex"/>
    <property type="evidence" value="ECO:0007669"/>
    <property type="project" value="TreeGrafter"/>
</dbReference>
<protein>
    <recommendedName>
        <fullName evidence="2">GLTSCR protein conserved domain-containing protein</fullName>
    </recommendedName>
</protein>
<evidence type="ECO:0000259" key="2">
    <source>
        <dbReference type="Pfam" id="PF15249"/>
    </source>
</evidence>
<dbReference type="Proteomes" id="UP000275408">
    <property type="component" value="Unassembled WGS sequence"/>
</dbReference>
<keyword evidence="4" id="KW-1185">Reference proteome</keyword>
<feature type="compositionally biased region" description="Acidic residues" evidence="1">
    <location>
        <begin position="927"/>
        <end position="938"/>
    </location>
</feature>
<dbReference type="AlphaFoldDB" id="A0A3M6UE15"/>
<gene>
    <name evidence="3" type="ORF">pdam_00012193</name>
</gene>
<feature type="compositionally biased region" description="Low complexity" evidence="1">
    <location>
        <begin position="971"/>
        <end position="1013"/>
    </location>
</feature>
<feature type="domain" description="GLTSCR protein conserved" evidence="2">
    <location>
        <begin position="788"/>
        <end position="888"/>
    </location>
</feature>
<dbReference type="EMBL" id="RCHS01001707">
    <property type="protein sequence ID" value="RMX51892.1"/>
    <property type="molecule type" value="Genomic_DNA"/>
</dbReference>
<evidence type="ECO:0000313" key="3">
    <source>
        <dbReference type="EMBL" id="RMX51892.1"/>
    </source>
</evidence>
<feature type="region of interest" description="Disordered" evidence="1">
    <location>
        <begin position="756"/>
        <end position="775"/>
    </location>
</feature>
<proteinExistence type="predicted"/>
<organism evidence="3 4">
    <name type="scientific">Pocillopora damicornis</name>
    <name type="common">Cauliflower coral</name>
    <name type="synonym">Millepora damicornis</name>
    <dbReference type="NCBI Taxonomy" id="46731"/>
    <lineage>
        <taxon>Eukaryota</taxon>
        <taxon>Metazoa</taxon>
        <taxon>Cnidaria</taxon>
        <taxon>Anthozoa</taxon>
        <taxon>Hexacorallia</taxon>
        <taxon>Scleractinia</taxon>
        <taxon>Astrocoeniina</taxon>
        <taxon>Pocilloporidae</taxon>
        <taxon>Pocillopora</taxon>
    </lineage>
</organism>
<feature type="region of interest" description="Disordered" evidence="1">
    <location>
        <begin position="971"/>
        <end position="1039"/>
    </location>
</feature>
<dbReference type="STRING" id="46731.A0A3M6UE15"/>
<dbReference type="InterPro" id="IPR015671">
    <property type="entry name" value="GSCR1_dom"/>
</dbReference>
<dbReference type="PANTHER" id="PTHR15572">
    <property type="entry name" value="GLIOMA TUMOR SUPPRESSOR CANDIDATE REGION GENE 1"/>
    <property type="match status" value="1"/>
</dbReference>
<name>A0A3M6UE15_POCDA</name>
<evidence type="ECO:0000313" key="4">
    <source>
        <dbReference type="Proteomes" id="UP000275408"/>
    </source>
</evidence>
<dbReference type="PANTHER" id="PTHR15572:SF0">
    <property type="entry name" value="GLUTAMINE-RICH PROTEIN-RELATED"/>
    <property type="match status" value="1"/>
</dbReference>
<feature type="compositionally biased region" description="Basic and acidic residues" evidence="1">
    <location>
        <begin position="1015"/>
        <end position="1024"/>
    </location>
</feature>
<reference evidence="3 4" key="1">
    <citation type="journal article" date="2018" name="Sci. Rep.">
        <title>Comparative analysis of the Pocillopora damicornis genome highlights role of immune system in coral evolution.</title>
        <authorList>
            <person name="Cunning R."/>
            <person name="Bay R.A."/>
            <person name="Gillette P."/>
            <person name="Baker A.C."/>
            <person name="Traylor-Knowles N."/>
        </authorList>
    </citation>
    <scope>NUCLEOTIDE SEQUENCE [LARGE SCALE GENOMIC DNA]</scope>
    <source>
        <strain evidence="3">RSMAS</strain>
        <tissue evidence="3">Whole animal</tissue>
    </source>
</reference>
<comment type="caution">
    <text evidence="3">The sequence shown here is derived from an EMBL/GenBank/DDBJ whole genome shotgun (WGS) entry which is preliminary data.</text>
</comment>
<sequence length="1077" mass="116555">MEAGTAKCLLDVINDPNALQEFLRTNSQDHGLSSKNSGDSISVSTPLNVNHLLTSKLNASSTREGGINNRLPVNARIASQVSGTSLPSSSSLPQSTLVNSVVNNSSMSRNSSSPNTPFTVGVVPSSVPVSSGVNFLKAGMESPGSLGNKTGSALGISSSPKPVATTASVFQGKKPIPIQPKTPNISSAVTSSTVGTTGTRGIQIMNSGLPIVMQKQPIVAQQSISSSGHRVVLNGTDSKTNMKTSVAPVNAHSNKSPQGVLQPILSTTPVKRIAPKQPSILPQTGMSSPPQIVGTQHKILLQQVSNQITPQVQTVINQVSPGNAQQQNHTQLIQAQQLLNLIRGQNPSTQTTQQTSTQLTQSQALPANQIKQIQQLVQQKLSNQQQQPPVVQTLQQNVLSPAQLQAALKPNQQFTTQTVQAAQPQNIVVQEEVIKQLLQQVSQQKPTQKLVQPQQIFQQIPQQSQSVQKQILVQNIQPQGQQTLQTLQVNVNASAKPSNLNQRTDVSLSPANIQLQQVLNNQQKQQVLSLGQQQVNLTQQLQVSKEQGTRVLQGVTFVPSQLNKTPVAQVSNQGGIVRQVNSVVQQGKTGMAPVVHVATTAQQNTVSQVQQQQAQAGVQKVFIIKQPELLQKLGLQGGKTQQTIQITPQQLQALKQLQLQQQVVKQKLTSSGLQTGSNVQTKNLTADQLKQIQLQQQQLQGSGVKQVVPQGRAQSVVQQQVNVKTQGKMQHIPRILQTSGRQPVSQSVKLSVPIKQETNKGVKRPHSSSETTDVPKVATRLKQGLTQDQQAVIRPDVKTPFSTHEDLIKRLTPYHVCYDPSPTPADVQKADALFGAVSTQLVKRSQKMMEKYRQLLYDESMREHPSAEMVMLYRVFLTNERSLLADERKIAKENPEEILNIIKKEKQTIESSNDTVTDDTVTKDITSDETMDFEESTTESDVVNSMKNAVSEASSKISSLLSVNYSPSSLNYSSNSLSPKTETSSSSSSLLSTRTPTLVSTSSVNNHVSSLSSQDHLDKRDSLSKESSGGNHKLSADLSIDSQMDTECEKEDVTATLALLNSMASELDEVLDVEGTL</sequence>
<dbReference type="OMA" id="TILAXPP"/>
<dbReference type="InterPro" id="IPR052438">
    <property type="entry name" value="Chromatin_remod/trans_coact"/>
</dbReference>
<evidence type="ECO:0000256" key="1">
    <source>
        <dbReference type="SAM" id="MobiDB-lite"/>
    </source>
</evidence>
<dbReference type="Pfam" id="PF15249">
    <property type="entry name" value="GLTSCR1"/>
    <property type="match status" value="1"/>
</dbReference>
<accession>A0A3M6UE15</accession>
<feature type="region of interest" description="Disordered" evidence="1">
    <location>
        <begin position="909"/>
        <end position="944"/>
    </location>
</feature>
<feature type="region of interest" description="Disordered" evidence="1">
    <location>
        <begin position="174"/>
        <end position="195"/>
    </location>
</feature>
<dbReference type="OrthoDB" id="2556847at2759"/>